<evidence type="ECO:0000256" key="2">
    <source>
        <dbReference type="ARBA" id="ARBA00022475"/>
    </source>
</evidence>
<dbReference type="PANTHER" id="PTHR33885">
    <property type="entry name" value="PHAGE SHOCK PROTEIN C"/>
    <property type="match status" value="1"/>
</dbReference>
<dbReference type="Pfam" id="PF04024">
    <property type="entry name" value="PspC"/>
    <property type="match status" value="2"/>
</dbReference>
<dbReference type="EMBL" id="QKZV01000002">
    <property type="protein sequence ID" value="PZX64469.1"/>
    <property type="molecule type" value="Genomic_DNA"/>
</dbReference>
<feature type="transmembrane region" description="Helical" evidence="7">
    <location>
        <begin position="231"/>
        <end position="251"/>
    </location>
</feature>
<dbReference type="InterPro" id="IPR054321">
    <property type="entry name" value="PspC-rel_TM"/>
</dbReference>
<feature type="compositionally biased region" description="Polar residues" evidence="6">
    <location>
        <begin position="671"/>
        <end position="691"/>
    </location>
</feature>
<dbReference type="AlphaFoldDB" id="A0A2W7SBP7"/>
<evidence type="ECO:0000259" key="10">
    <source>
        <dbReference type="Pfam" id="PF22744"/>
    </source>
</evidence>
<dbReference type="PANTHER" id="PTHR33885:SF3">
    <property type="entry name" value="PHAGE SHOCK PROTEIN C"/>
    <property type="match status" value="1"/>
</dbReference>
<dbReference type="InterPro" id="IPR052027">
    <property type="entry name" value="PspC"/>
</dbReference>
<feature type="region of interest" description="Disordered" evidence="6">
    <location>
        <begin position="626"/>
        <end position="691"/>
    </location>
</feature>
<feature type="compositionally biased region" description="Low complexity" evidence="6">
    <location>
        <begin position="635"/>
        <end position="658"/>
    </location>
</feature>
<evidence type="ECO:0000313" key="11">
    <source>
        <dbReference type="EMBL" id="PZX64469.1"/>
    </source>
</evidence>
<reference evidence="11 12" key="1">
    <citation type="submission" date="2018-06" db="EMBL/GenBank/DDBJ databases">
        <title>Genomic Encyclopedia of Archaeal and Bacterial Type Strains, Phase II (KMG-II): from individual species to whole genera.</title>
        <authorList>
            <person name="Goeker M."/>
        </authorList>
    </citation>
    <scope>NUCLEOTIDE SEQUENCE [LARGE SCALE GENOMIC DNA]</scope>
    <source>
        <strain evidence="11 12">DSM 23241</strain>
    </source>
</reference>
<feature type="transmembrane region" description="Helical" evidence="7">
    <location>
        <begin position="139"/>
        <end position="165"/>
    </location>
</feature>
<feature type="domain" description="PspC-related ToastRack" evidence="10">
    <location>
        <begin position="487"/>
        <end position="602"/>
    </location>
</feature>
<keyword evidence="2" id="KW-1003">Cell membrane</keyword>
<gene>
    <name evidence="11" type="ORF">LX80_00665</name>
</gene>
<dbReference type="OrthoDB" id="5772680at2"/>
<sequence>MKKVININFQGRIIPIEESAYDTLQQYIDSLRLYFAHEEGRDEIINDIEGRIAELFAELLQKGNTCITDEAVEGVISSMGRPQDFDAEGINSGEQTASDNTAIPNAEHTSGNRLFRDENNKIIGGVCSGVANYLNIDPLIIRILAAVFIGVTFIPYLILWIAVPSSASKTIGATRKKLYRDPDDKIIAGVCSGLAKYFGINVWIPRVLFILPFISFAFRHWHWGLFDFPSFINISFSPGALVIYIILWIVLPEATTAAEKLELRGEKVDVESIKNTIKSDLEGFKDRAQKMKSDIKSRAEEIGKNVSDKGQEIGKDVGNIARKSGKGLGDVIVLLFKIFAYFIIGVVVFAIVVTLFALGIAFTGLMPIKDYILESGWQNLFAWGTLLFFIWVPVIGIVTYVIRKIANIKGNKNIIRYSFIALWIIGWVCFMGLIVSLRNDFKYRNNPIEQSVNIAQPKNGYLEIVRGSETKFYNNRHWFNLDPFNGVDADSVFVKNVNIRIIQATNDSFYATVVKLANGSSKINANINADAIPFQINQNGSTLQFNNGIAINPNNKFRNQHLIVTIAVPVGKKIKITAKNRYFDGADNVYIGFDDNWNWQWNDDAAYSWNYNTTYLMTKDGLKALDNDDATENDQPNQSQPQPSLKQQQKTNDSLNNSNKKDSGHYHYTPETPQKSKVTATSNDSSDMLQPNVTDLLRTRFAI</sequence>
<dbReference type="InterPro" id="IPR007168">
    <property type="entry name" value="Phageshock_PspC_N"/>
</dbReference>
<evidence type="ECO:0000256" key="7">
    <source>
        <dbReference type="SAM" id="Phobius"/>
    </source>
</evidence>
<dbReference type="Pfam" id="PF22571">
    <property type="entry name" value="LiaI-LiaF-TM_PspC"/>
    <property type="match status" value="1"/>
</dbReference>
<evidence type="ECO:0000256" key="6">
    <source>
        <dbReference type="SAM" id="MobiDB-lite"/>
    </source>
</evidence>
<feature type="compositionally biased region" description="Polar residues" evidence="6">
    <location>
        <begin position="92"/>
        <end position="112"/>
    </location>
</feature>
<proteinExistence type="predicted"/>
<evidence type="ECO:0000256" key="1">
    <source>
        <dbReference type="ARBA" id="ARBA00004162"/>
    </source>
</evidence>
<evidence type="ECO:0000259" key="8">
    <source>
        <dbReference type="Pfam" id="PF04024"/>
    </source>
</evidence>
<dbReference type="InterPro" id="IPR054319">
    <property type="entry name" value="PspC-rel_ToastRack"/>
</dbReference>
<organism evidence="11 12">
    <name type="scientific">Hydrotalea sandarakina</name>
    <dbReference type="NCBI Taxonomy" id="1004304"/>
    <lineage>
        <taxon>Bacteria</taxon>
        <taxon>Pseudomonadati</taxon>
        <taxon>Bacteroidota</taxon>
        <taxon>Chitinophagia</taxon>
        <taxon>Chitinophagales</taxon>
        <taxon>Chitinophagaceae</taxon>
        <taxon>Hydrotalea</taxon>
    </lineage>
</organism>
<dbReference type="RefSeq" id="WP_111293641.1">
    <property type="nucleotide sequence ID" value="NZ_QKZV01000002.1"/>
</dbReference>
<evidence type="ECO:0000259" key="9">
    <source>
        <dbReference type="Pfam" id="PF22571"/>
    </source>
</evidence>
<feature type="transmembrane region" description="Helical" evidence="7">
    <location>
        <begin position="414"/>
        <end position="437"/>
    </location>
</feature>
<protein>
    <submittedName>
        <fullName evidence="11">Phage shock protein C (PspC) family protein</fullName>
    </submittedName>
</protein>
<evidence type="ECO:0000256" key="4">
    <source>
        <dbReference type="ARBA" id="ARBA00022989"/>
    </source>
</evidence>
<keyword evidence="12" id="KW-1185">Reference proteome</keyword>
<keyword evidence="3 7" id="KW-0812">Transmembrane</keyword>
<dbReference type="GO" id="GO:0005886">
    <property type="term" value="C:plasma membrane"/>
    <property type="evidence" value="ECO:0007669"/>
    <property type="project" value="UniProtKB-SubCell"/>
</dbReference>
<feature type="transmembrane region" description="Helical" evidence="7">
    <location>
        <begin position="380"/>
        <end position="402"/>
    </location>
</feature>
<keyword evidence="5 7" id="KW-0472">Membrane</keyword>
<feature type="transmembrane region" description="Helical" evidence="7">
    <location>
        <begin position="331"/>
        <end position="360"/>
    </location>
</feature>
<comment type="subcellular location">
    <subcellularLocation>
        <location evidence="1">Cell membrane</location>
        <topology evidence="1">Single-pass membrane protein</topology>
    </subcellularLocation>
</comment>
<feature type="transmembrane region" description="Helical" evidence="7">
    <location>
        <begin position="186"/>
        <end position="211"/>
    </location>
</feature>
<feature type="domain" description="PspC-related transmembrane region" evidence="9">
    <location>
        <begin position="302"/>
        <end position="441"/>
    </location>
</feature>
<accession>A0A2W7SBP7</accession>
<evidence type="ECO:0000256" key="5">
    <source>
        <dbReference type="ARBA" id="ARBA00023136"/>
    </source>
</evidence>
<feature type="region of interest" description="Disordered" evidence="6">
    <location>
        <begin position="86"/>
        <end position="112"/>
    </location>
</feature>
<comment type="caution">
    <text evidence="11">The sequence shown here is derived from an EMBL/GenBank/DDBJ whole genome shotgun (WGS) entry which is preliminary data.</text>
</comment>
<dbReference type="Proteomes" id="UP000249720">
    <property type="component" value="Unassembled WGS sequence"/>
</dbReference>
<keyword evidence="4 7" id="KW-1133">Transmembrane helix</keyword>
<evidence type="ECO:0000313" key="12">
    <source>
        <dbReference type="Proteomes" id="UP000249720"/>
    </source>
</evidence>
<dbReference type="Pfam" id="PF22744">
    <property type="entry name" value="Toast-rack_PspC-Cterm"/>
    <property type="match status" value="1"/>
</dbReference>
<feature type="domain" description="Phage shock protein PspC N-terminal" evidence="8">
    <location>
        <begin position="176"/>
        <end position="254"/>
    </location>
</feature>
<name>A0A2W7SBP7_9BACT</name>
<evidence type="ECO:0000256" key="3">
    <source>
        <dbReference type="ARBA" id="ARBA00022692"/>
    </source>
</evidence>
<feature type="domain" description="Phage shock protein PspC N-terminal" evidence="8">
    <location>
        <begin position="113"/>
        <end position="165"/>
    </location>
</feature>